<keyword evidence="4" id="KW-1185">Reference proteome</keyword>
<dbReference type="PROSITE" id="PS51257">
    <property type="entry name" value="PROKAR_LIPOPROTEIN"/>
    <property type="match status" value="1"/>
</dbReference>
<protein>
    <submittedName>
        <fullName evidence="3">YceI-like domain-containing protein</fullName>
    </submittedName>
</protein>
<accession>A0A1I7H7B9</accession>
<organism evidence="3 4">
    <name type="scientific">Pontibacter akesuensis</name>
    <dbReference type="NCBI Taxonomy" id="388950"/>
    <lineage>
        <taxon>Bacteria</taxon>
        <taxon>Pseudomonadati</taxon>
        <taxon>Bacteroidota</taxon>
        <taxon>Cytophagia</taxon>
        <taxon>Cytophagales</taxon>
        <taxon>Hymenobacteraceae</taxon>
        <taxon>Pontibacter</taxon>
    </lineage>
</organism>
<dbReference type="AlphaFoldDB" id="A0A1I7H7B9"/>
<evidence type="ECO:0000259" key="2">
    <source>
        <dbReference type="SMART" id="SM00867"/>
    </source>
</evidence>
<dbReference type="Gene3D" id="2.40.128.110">
    <property type="entry name" value="Lipid/polyisoprenoid-binding, YceI-like"/>
    <property type="match status" value="1"/>
</dbReference>
<feature type="domain" description="Lipid/polyisoprenoid-binding YceI-like" evidence="2">
    <location>
        <begin position="46"/>
        <end position="221"/>
    </location>
</feature>
<evidence type="ECO:0000313" key="4">
    <source>
        <dbReference type="Proteomes" id="UP000182491"/>
    </source>
</evidence>
<dbReference type="RefSeq" id="WP_068836861.1">
    <property type="nucleotide sequence ID" value="NZ_BMXC01000001.1"/>
</dbReference>
<gene>
    <name evidence="3" type="ORF">SAMN04487941_1577</name>
</gene>
<sequence length="222" mass="23592">MKKTAIYATFAAALFFTACGGETEAVEETTAVTTEEAAAATTEGEAYQIVQDQSNVKWHGTKVAGEHRGEIELQGGELRVADNQLVGGNIVIDMTTITNTDITAAEDNANLVGHLKSDDFFGVEAHPTATFELVNASPIQNAAAGQPNYNVEGNLTIKGKTEPVSFPATVNIQNGTVNAKADVKVDRSKYDVRYGSETLLGELGDKAISDEFTVTFDVTAKQ</sequence>
<dbReference type="Proteomes" id="UP000182491">
    <property type="component" value="Unassembled WGS sequence"/>
</dbReference>
<dbReference type="EMBL" id="FPCA01000001">
    <property type="protein sequence ID" value="SFU56598.1"/>
    <property type="molecule type" value="Genomic_DNA"/>
</dbReference>
<dbReference type="SUPFAM" id="SSF101874">
    <property type="entry name" value="YceI-like"/>
    <property type="match status" value="1"/>
</dbReference>
<dbReference type="InterPro" id="IPR036761">
    <property type="entry name" value="TTHA0802/YceI-like_sf"/>
</dbReference>
<dbReference type="PANTHER" id="PTHR34406">
    <property type="entry name" value="PROTEIN YCEI"/>
    <property type="match status" value="1"/>
</dbReference>
<name>A0A1I7H7B9_9BACT</name>
<evidence type="ECO:0000313" key="3">
    <source>
        <dbReference type="EMBL" id="SFU56598.1"/>
    </source>
</evidence>
<feature type="signal peptide" evidence="1">
    <location>
        <begin position="1"/>
        <end position="20"/>
    </location>
</feature>
<dbReference type="PANTHER" id="PTHR34406:SF1">
    <property type="entry name" value="PROTEIN YCEI"/>
    <property type="match status" value="1"/>
</dbReference>
<keyword evidence="1" id="KW-0732">Signal</keyword>
<proteinExistence type="predicted"/>
<evidence type="ECO:0000256" key="1">
    <source>
        <dbReference type="SAM" id="SignalP"/>
    </source>
</evidence>
<reference evidence="4" key="1">
    <citation type="submission" date="2016-10" db="EMBL/GenBank/DDBJ databases">
        <authorList>
            <person name="Varghese N."/>
        </authorList>
    </citation>
    <scope>NUCLEOTIDE SEQUENCE [LARGE SCALE GENOMIC DNA]</scope>
    <source>
        <strain evidence="4">DSM 18820</strain>
    </source>
</reference>
<dbReference type="InterPro" id="IPR007372">
    <property type="entry name" value="Lipid/polyisoprenoid-bd_YceI"/>
</dbReference>
<dbReference type="Pfam" id="PF04264">
    <property type="entry name" value="YceI"/>
    <property type="match status" value="1"/>
</dbReference>
<feature type="chain" id="PRO_5010371508" evidence="1">
    <location>
        <begin position="21"/>
        <end position="222"/>
    </location>
</feature>
<dbReference type="SMART" id="SM00867">
    <property type="entry name" value="YceI"/>
    <property type="match status" value="1"/>
</dbReference>
<dbReference type="OrthoDB" id="951410at2"/>
<dbReference type="STRING" id="388950.GCA_001611675_00675"/>